<evidence type="ECO:0000256" key="5">
    <source>
        <dbReference type="ARBA" id="ARBA00023077"/>
    </source>
</evidence>
<keyword evidence="6 8" id="KW-0472">Membrane</keyword>
<sequence length="996" mass="105264">MKMRNAYFDSVSFVGLMGAVTSALIAGPALAQQRPVAATADAPDEAATIVVTGSLIRNTTKDAALPVDVLTAADLINRGSPSLLDLTKNLASMGPVLGDSNQFSTLAQGVVGTGSVNLRGLGPQRTLVLLNGRRTTTTPDVGSFGVDTNLLPIAAVGRIEILKDGAAATYGSDAIAGVVNFIIRTDLNGFDGGVQYKLINGSAGDYTADLAWGWQDDRSRVLLSAGYQHRSELSTTKRDWTRPAYTTNPSGWSVLGQPGSFLPRNGAAPTAGVQRDANCNAVGGYAGFSGTTPACYFTYIPFDNLVEKQTRYQLYGEANTELTDKVTLHVEALYAKTDVPGIRFSPSYPPTSGPNGPGSVNVFSVTSAGPTPFANNPGALTALTQAGLSPGAIAATNNIGLTLWRPLGNGGNPTTGGLGGQKGFRNYDIYRVSGSVDYRITENFGFNGAITYSDETTNTMTTDIQIDRLQRALNGLGGPNCNGIAFGSPGSTCQAFNPFSNGYGTNPSSGQTNPGFVSANANSNDLVAWLFDSPASTRRQNLFVADAVFDGSFDVGLSGGPIGFAIGSQFRSEKYESSTASLLNDQRITPCPVPGVTNCQFRTGPYIFLGQALPNTVKGQVWAVFGEVAVPITERFDLRGALRFEDYGGLTGSTLNPKGSVRWKPLDWLTLRGSIGTTFRGPTPNDRRTGGVTGLSGIIAAGNNFKSVDFLGNPSVGPETAFTYNVGAIVATGGLRASVDFWNYDFKDQIVTVPANVIATAVAGTGNGTQTVNCGSPLRDLITFASGNACIQGVTIGNDIARVRSDIVNGAKIHVQGIDFEVSYTFDDVMGGTLEIGANASHTLKWDQEAFSVGGVLVSPAYSAVGFTNYDRFPGTISAWRGRGNINYNVDKLNLRYELGYISGATDNRAQISVQAGIESPTPGAPIPITFGQQIGEWVTHDFHITYETPWDMTLQASVVNILDRDPPSARLEISYDPFIGNPLGRVFQFGVRKRF</sequence>
<evidence type="ECO:0000259" key="12">
    <source>
        <dbReference type="Pfam" id="PF07715"/>
    </source>
</evidence>
<evidence type="ECO:0000256" key="3">
    <source>
        <dbReference type="ARBA" id="ARBA00022452"/>
    </source>
</evidence>
<keyword evidence="13" id="KW-0675">Receptor</keyword>
<evidence type="ECO:0000256" key="2">
    <source>
        <dbReference type="ARBA" id="ARBA00022448"/>
    </source>
</evidence>
<organism evidence="13 14">
    <name type="scientific">Sandarakinorhabdus fusca</name>
    <dbReference type="NCBI Taxonomy" id="1439888"/>
    <lineage>
        <taxon>Bacteria</taxon>
        <taxon>Pseudomonadati</taxon>
        <taxon>Pseudomonadota</taxon>
        <taxon>Alphaproteobacteria</taxon>
        <taxon>Sphingomonadales</taxon>
        <taxon>Sphingosinicellaceae</taxon>
        <taxon>Sandarakinorhabdus</taxon>
    </lineage>
</organism>
<comment type="similarity">
    <text evidence="8 9">Belongs to the TonB-dependent receptor family.</text>
</comment>
<evidence type="ECO:0000256" key="6">
    <source>
        <dbReference type="ARBA" id="ARBA00023136"/>
    </source>
</evidence>
<dbReference type="Pfam" id="PF00593">
    <property type="entry name" value="TonB_dep_Rec_b-barrel"/>
    <property type="match status" value="1"/>
</dbReference>
<accession>A0A7C9KM11</accession>
<comment type="subcellular location">
    <subcellularLocation>
        <location evidence="1 8">Cell outer membrane</location>
        <topology evidence="1 8">Multi-pass membrane protein</topology>
    </subcellularLocation>
</comment>
<dbReference type="InterPro" id="IPR012910">
    <property type="entry name" value="Plug_dom"/>
</dbReference>
<dbReference type="Pfam" id="PF07715">
    <property type="entry name" value="Plug"/>
    <property type="match status" value="1"/>
</dbReference>
<keyword evidence="5 9" id="KW-0798">TonB box</keyword>
<keyword evidence="4 8" id="KW-0812">Transmembrane</keyword>
<evidence type="ECO:0000256" key="4">
    <source>
        <dbReference type="ARBA" id="ARBA00022692"/>
    </source>
</evidence>
<feature type="domain" description="TonB-dependent receptor-like beta-barrel" evidence="11">
    <location>
        <begin position="452"/>
        <end position="962"/>
    </location>
</feature>
<dbReference type="EMBL" id="WIOL01000002">
    <property type="protein sequence ID" value="MQT16664.1"/>
    <property type="molecule type" value="Genomic_DNA"/>
</dbReference>
<dbReference type="AlphaFoldDB" id="A0A7C9KM11"/>
<evidence type="ECO:0000256" key="1">
    <source>
        <dbReference type="ARBA" id="ARBA00004571"/>
    </source>
</evidence>
<feature type="chain" id="PRO_5028980400" evidence="10">
    <location>
        <begin position="32"/>
        <end position="996"/>
    </location>
</feature>
<keyword evidence="7 8" id="KW-0998">Cell outer membrane</keyword>
<dbReference type="Proteomes" id="UP000481327">
    <property type="component" value="Unassembled WGS sequence"/>
</dbReference>
<comment type="caution">
    <text evidence="13">The sequence shown here is derived from an EMBL/GenBank/DDBJ whole genome shotgun (WGS) entry which is preliminary data.</text>
</comment>
<keyword evidence="14" id="KW-1185">Reference proteome</keyword>
<evidence type="ECO:0000256" key="7">
    <source>
        <dbReference type="ARBA" id="ARBA00023237"/>
    </source>
</evidence>
<dbReference type="InterPro" id="IPR000531">
    <property type="entry name" value="Beta-barrel_TonB"/>
</dbReference>
<evidence type="ECO:0000313" key="13">
    <source>
        <dbReference type="EMBL" id="MQT16664.1"/>
    </source>
</evidence>
<evidence type="ECO:0000313" key="14">
    <source>
        <dbReference type="Proteomes" id="UP000481327"/>
    </source>
</evidence>
<dbReference type="InterPro" id="IPR037066">
    <property type="entry name" value="Plug_dom_sf"/>
</dbReference>
<name>A0A7C9KM11_9SPHN</name>
<evidence type="ECO:0000256" key="9">
    <source>
        <dbReference type="RuleBase" id="RU003357"/>
    </source>
</evidence>
<dbReference type="OrthoDB" id="7051241at2"/>
<dbReference type="PANTHER" id="PTHR47234">
    <property type="match status" value="1"/>
</dbReference>
<gene>
    <name evidence="13" type="ORF">F3168_05240</name>
</gene>
<dbReference type="InterPro" id="IPR039426">
    <property type="entry name" value="TonB-dep_rcpt-like"/>
</dbReference>
<keyword evidence="3 8" id="KW-1134">Transmembrane beta strand</keyword>
<dbReference type="PANTHER" id="PTHR47234:SF2">
    <property type="entry name" value="TONB-DEPENDENT RECEPTOR"/>
    <property type="match status" value="1"/>
</dbReference>
<dbReference type="Gene3D" id="2.40.170.20">
    <property type="entry name" value="TonB-dependent receptor, beta-barrel domain"/>
    <property type="match status" value="1"/>
</dbReference>
<reference evidence="13 14" key="1">
    <citation type="submission" date="2019-09" db="EMBL/GenBank/DDBJ databases">
        <title>Polymorphobacter sp. isolated from a lake in China.</title>
        <authorList>
            <person name="Liu Z."/>
        </authorList>
    </citation>
    <scope>NUCLEOTIDE SEQUENCE [LARGE SCALE GENOMIC DNA]</scope>
    <source>
        <strain evidence="13 14">D40P</strain>
    </source>
</reference>
<keyword evidence="10" id="KW-0732">Signal</keyword>
<dbReference type="PROSITE" id="PS52016">
    <property type="entry name" value="TONB_DEPENDENT_REC_3"/>
    <property type="match status" value="1"/>
</dbReference>
<dbReference type="SUPFAM" id="SSF56935">
    <property type="entry name" value="Porins"/>
    <property type="match status" value="1"/>
</dbReference>
<evidence type="ECO:0000256" key="10">
    <source>
        <dbReference type="SAM" id="SignalP"/>
    </source>
</evidence>
<protein>
    <submittedName>
        <fullName evidence="13">TonB-dependent receptor</fullName>
    </submittedName>
</protein>
<dbReference type="InterPro" id="IPR036942">
    <property type="entry name" value="Beta-barrel_TonB_sf"/>
</dbReference>
<feature type="domain" description="TonB-dependent receptor plug" evidence="12">
    <location>
        <begin position="61"/>
        <end position="178"/>
    </location>
</feature>
<keyword evidence="2 8" id="KW-0813">Transport</keyword>
<evidence type="ECO:0000259" key="11">
    <source>
        <dbReference type="Pfam" id="PF00593"/>
    </source>
</evidence>
<dbReference type="Gene3D" id="2.170.130.10">
    <property type="entry name" value="TonB-dependent receptor, plug domain"/>
    <property type="match status" value="1"/>
</dbReference>
<feature type="signal peptide" evidence="10">
    <location>
        <begin position="1"/>
        <end position="31"/>
    </location>
</feature>
<dbReference type="GO" id="GO:0009279">
    <property type="term" value="C:cell outer membrane"/>
    <property type="evidence" value="ECO:0007669"/>
    <property type="project" value="UniProtKB-SubCell"/>
</dbReference>
<evidence type="ECO:0000256" key="8">
    <source>
        <dbReference type="PROSITE-ProRule" id="PRU01360"/>
    </source>
</evidence>
<proteinExistence type="inferred from homology"/>